<dbReference type="InterPro" id="IPR028995">
    <property type="entry name" value="Glyco_hydro_57/38_cen_sf"/>
</dbReference>
<dbReference type="OrthoDB" id="10261055at2759"/>
<evidence type="ECO:0000256" key="1">
    <source>
        <dbReference type="ARBA" id="ARBA00022801"/>
    </source>
</evidence>
<evidence type="ECO:0000256" key="2">
    <source>
        <dbReference type="ARBA" id="ARBA00023295"/>
    </source>
</evidence>
<dbReference type="SUPFAM" id="SSF88688">
    <property type="entry name" value="Families 57/38 glycoside transferase middle domain"/>
    <property type="match status" value="1"/>
</dbReference>
<dbReference type="InterPro" id="IPR015341">
    <property type="entry name" value="Glyco_hydro_38_cen"/>
</dbReference>
<evidence type="ECO:0000313" key="4">
    <source>
        <dbReference type="EMBL" id="VDN25586.1"/>
    </source>
</evidence>
<dbReference type="InterPro" id="IPR027291">
    <property type="entry name" value="Glyco_hydro_38_N_sf"/>
</dbReference>
<protein>
    <recommendedName>
        <fullName evidence="3">Glycoside hydrolase family 38 central domain-containing protein</fullName>
    </recommendedName>
</protein>
<accession>A0A3P7Q4S4</accession>
<keyword evidence="5" id="KW-1185">Reference proteome</keyword>
<dbReference type="InterPro" id="IPR000602">
    <property type="entry name" value="Glyco_hydro_38_N"/>
</dbReference>
<organism evidence="4 5">
    <name type="scientific">Gongylonema pulchrum</name>
    <dbReference type="NCBI Taxonomy" id="637853"/>
    <lineage>
        <taxon>Eukaryota</taxon>
        <taxon>Metazoa</taxon>
        <taxon>Ecdysozoa</taxon>
        <taxon>Nematoda</taxon>
        <taxon>Chromadorea</taxon>
        <taxon>Rhabditida</taxon>
        <taxon>Spirurina</taxon>
        <taxon>Spiruromorpha</taxon>
        <taxon>Spiruroidea</taxon>
        <taxon>Gongylonematidae</taxon>
        <taxon>Gongylonema</taxon>
    </lineage>
</organism>
<dbReference type="Gene3D" id="3.20.110.10">
    <property type="entry name" value="Glycoside hydrolase 38, N terminal domain"/>
    <property type="match status" value="1"/>
</dbReference>
<dbReference type="InterPro" id="IPR011330">
    <property type="entry name" value="Glyco_hydro/deAcase_b/a-brl"/>
</dbReference>
<dbReference type="GO" id="GO:0000139">
    <property type="term" value="C:Golgi membrane"/>
    <property type="evidence" value="ECO:0007669"/>
    <property type="project" value="TreeGrafter"/>
</dbReference>
<dbReference type="AlphaFoldDB" id="A0A3P7Q4S4"/>
<evidence type="ECO:0000313" key="5">
    <source>
        <dbReference type="Proteomes" id="UP000271098"/>
    </source>
</evidence>
<dbReference type="Proteomes" id="UP000271098">
    <property type="component" value="Unassembled WGS sequence"/>
</dbReference>
<dbReference type="Gene3D" id="1.20.1270.50">
    <property type="entry name" value="Glycoside hydrolase family 38, central domain"/>
    <property type="match status" value="1"/>
</dbReference>
<dbReference type="GO" id="GO:0006491">
    <property type="term" value="P:N-glycan processing"/>
    <property type="evidence" value="ECO:0007669"/>
    <property type="project" value="TreeGrafter"/>
</dbReference>
<dbReference type="InterPro" id="IPR037094">
    <property type="entry name" value="Glyco_hydro_38_cen_sf"/>
</dbReference>
<dbReference type="SUPFAM" id="SSF88713">
    <property type="entry name" value="Glycoside hydrolase/deacetylase"/>
    <property type="match status" value="1"/>
</dbReference>
<dbReference type="SMART" id="SM00872">
    <property type="entry name" value="Alpha-mann_mid"/>
    <property type="match status" value="1"/>
</dbReference>
<sequence length="275" mass="31714">MEIASGSWVMTDEATPFFPSTVDNIIEGQQFIYNELDVLAQVMWSNDPFGYGPSVPYLFTKTGIHRAVINRDQKLSDTNGTDEMYTHVLPYNHYDILNSCGPDQGVCCQFDFKRITHFSCPGPSPISITKNNVKKKQGRKLFSGDGRRKIQIVKTLLVAYKTKFGTFTDYFNALLQSNEQQNRSLATLSGDFFPYECSIYDYWTGYYTTRPFYKRQERELHFDFLDFQSFIRAADLLSSSAFIHLSTQNRKFIKQNLTDARRNLALFQHHDAITG</sequence>
<feature type="domain" description="Glycoside hydrolase family 38 central" evidence="3">
    <location>
        <begin position="201"/>
        <end position="275"/>
    </location>
</feature>
<dbReference type="Pfam" id="PF01074">
    <property type="entry name" value="Glyco_hydro_38N"/>
    <property type="match status" value="1"/>
</dbReference>
<dbReference type="GO" id="GO:0006013">
    <property type="term" value="P:mannose metabolic process"/>
    <property type="evidence" value="ECO:0007669"/>
    <property type="project" value="InterPro"/>
</dbReference>
<dbReference type="PANTHER" id="PTHR11607:SF71">
    <property type="entry name" value="ALPHA-MANNOSIDASE"/>
    <property type="match status" value="1"/>
</dbReference>
<proteinExistence type="predicted"/>
<reference evidence="4 5" key="1">
    <citation type="submission" date="2018-11" db="EMBL/GenBank/DDBJ databases">
        <authorList>
            <consortium name="Pathogen Informatics"/>
        </authorList>
    </citation>
    <scope>NUCLEOTIDE SEQUENCE [LARGE SCALE GENOMIC DNA]</scope>
</reference>
<keyword evidence="2" id="KW-0326">Glycosidase</keyword>
<dbReference type="Pfam" id="PF09261">
    <property type="entry name" value="Alpha-mann_mid"/>
    <property type="match status" value="1"/>
</dbReference>
<dbReference type="PANTHER" id="PTHR11607">
    <property type="entry name" value="ALPHA-MANNOSIDASE"/>
    <property type="match status" value="1"/>
</dbReference>
<evidence type="ECO:0000259" key="3">
    <source>
        <dbReference type="SMART" id="SM00872"/>
    </source>
</evidence>
<dbReference type="InterPro" id="IPR050843">
    <property type="entry name" value="Glycosyl_Hydrlase_38"/>
</dbReference>
<name>A0A3P7Q4S4_9BILA</name>
<gene>
    <name evidence="4" type="ORF">GPUH_LOCUS15217</name>
</gene>
<dbReference type="EMBL" id="UYRT01082170">
    <property type="protein sequence ID" value="VDN25586.1"/>
    <property type="molecule type" value="Genomic_DNA"/>
</dbReference>
<keyword evidence="1" id="KW-0378">Hydrolase</keyword>
<dbReference type="GO" id="GO:0004559">
    <property type="term" value="F:alpha-mannosidase activity"/>
    <property type="evidence" value="ECO:0007669"/>
    <property type="project" value="InterPro"/>
</dbReference>